<feature type="domain" description="Neprosin PEP catalytic" evidence="1">
    <location>
        <begin position="1"/>
        <end position="191"/>
    </location>
</feature>
<dbReference type="PANTHER" id="PTHR31589:SF110">
    <property type="entry name" value="PROTEIN, PUTATIVE (DUF239)-RELATED"/>
    <property type="match status" value="1"/>
</dbReference>
<sequence length="192" mass="21669">MIDSCFSQVNPILYGDFRTHLFGYWTVDGFKQTGCFDMRCSGFVQISKELTLGSILEPTSNKTHQYENPFNVFLDKTGNWWLSACDISVGYWPSKLFTSMSNHAADLAFGGVTYNDPDKNPPPMGSGYYSDDEYTCYARDINIMDGDGVYKNLDSVDFDIDSFESNCYAQRVGDFKDGNGYTSYFSGQGCRF</sequence>
<dbReference type="Pfam" id="PF03080">
    <property type="entry name" value="Neprosin"/>
    <property type="match status" value="1"/>
</dbReference>
<evidence type="ECO:0000313" key="2">
    <source>
        <dbReference type="EMBL" id="KAF9600472.1"/>
    </source>
</evidence>
<accession>A0A835LPW2</accession>
<dbReference type="Proteomes" id="UP000631114">
    <property type="component" value="Unassembled WGS sequence"/>
</dbReference>
<protein>
    <recommendedName>
        <fullName evidence="1">Neprosin PEP catalytic domain-containing protein</fullName>
    </recommendedName>
</protein>
<keyword evidence="3" id="KW-1185">Reference proteome</keyword>
<comment type="caution">
    <text evidence="2">The sequence shown here is derived from an EMBL/GenBank/DDBJ whole genome shotgun (WGS) entry which is preliminary data.</text>
</comment>
<dbReference type="PANTHER" id="PTHR31589">
    <property type="entry name" value="PROTEIN, PUTATIVE (DUF239)-RELATED-RELATED"/>
    <property type="match status" value="1"/>
</dbReference>
<dbReference type="InterPro" id="IPR004314">
    <property type="entry name" value="Neprosin"/>
</dbReference>
<reference evidence="2 3" key="1">
    <citation type="submission" date="2020-10" db="EMBL/GenBank/DDBJ databases">
        <title>The Coptis chinensis genome and diversification of protoberbering-type alkaloids.</title>
        <authorList>
            <person name="Wang B."/>
            <person name="Shu S."/>
            <person name="Song C."/>
            <person name="Liu Y."/>
        </authorList>
    </citation>
    <scope>NUCLEOTIDE SEQUENCE [LARGE SCALE GENOMIC DNA]</scope>
    <source>
        <strain evidence="2">HL-2020</strain>
        <tissue evidence="2">Leaf</tissue>
    </source>
</reference>
<dbReference type="AlphaFoldDB" id="A0A835LPW2"/>
<dbReference type="OrthoDB" id="1858978at2759"/>
<gene>
    <name evidence="2" type="ORF">IFM89_009387</name>
</gene>
<dbReference type="Gene3D" id="3.90.1320.10">
    <property type="entry name" value="Outer-capsid protein sigma 3, large lobe"/>
    <property type="match status" value="1"/>
</dbReference>
<evidence type="ECO:0000259" key="1">
    <source>
        <dbReference type="PROSITE" id="PS52045"/>
    </source>
</evidence>
<proteinExistence type="predicted"/>
<organism evidence="2 3">
    <name type="scientific">Coptis chinensis</name>
    <dbReference type="NCBI Taxonomy" id="261450"/>
    <lineage>
        <taxon>Eukaryota</taxon>
        <taxon>Viridiplantae</taxon>
        <taxon>Streptophyta</taxon>
        <taxon>Embryophyta</taxon>
        <taxon>Tracheophyta</taxon>
        <taxon>Spermatophyta</taxon>
        <taxon>Magnoliopsida</taxon>
        <taxon>Ranunculales</taxon>
        <taxon>Ranunculaceae</taxon>
        <taxon>Coptidoideae</taxon>
        <taxon>Coptis</taxon>
    </lineage>
</organism>
<name>A0A835LPW2_9MAGN</name>
<evidence type="ECO:0000313" key="3">
    <source>
        <dbReference type="Proteomes" id="UP000631114"/>
    </source>
</evidence>
<dbReference type="EMBL" id="JADFTS010000006">
    <property type="protein sequence ID" value="KAF9600472.1"/>
    <property type="molecule type" value="Genomic_DNA"/>
</dbReference>
<dbReference type="PROSITE" id="PS52045">
    <property type="entry name" value="NEPROSIN_PEP_CD"/>
    <property type="match status" value="1"/>
</dbReference>
<dbReference type="InterPro" id="IPR053168">
    <property type="entry name" value="Glutamic_endopeptidase"/>
</dbReference>